<feature type="transmembrane region" description="Helical" evidence="1">
    <location>
        <begin position="36"/>
        <end position="51"/>
    </location>
</feature>
<dbReference type="EMBL" id="DWXZ01000159">
    <property type="protein sequence ID" value="HJB37899.1"/>
    <property type="molecule type" value="Genomic_DNA"/>
</dbReference>
<dbReference type="AlphaFoldDB" id="A0A9D2LZ55"/>
<evidence type="ECO:0000313" key="2">
    <source>
        <dbReference type="EMBL" id="HJB37899.1"/>
    </source>
</evidence>
<keyword evidence="1" id="KW-0472">Membrane</keyword>
<name>A0A9D2LZ55_9FIRM</name>
<dbReference type="Proteomes" id="UP000824214">
    <property type="component" value="Unassembled WGS sequence"/>
</dbReference>
<feature type="transmembrane region" description="Helical" evidence="1">
    <location>
        <begin position="12"/>
        <end position="29"/>
    </location>
</feature>
<evidence type="ECO:0000313" key="3">
    <source>
        <dbReference type="Proteomes" id="UP000824214"/>
    </source>
</evidence>
<gene>
    <name evidence="2" type="ORF">H9942_07515</name>
</gene>
<protein>
    <submittedName>
        <fullName evidence="2">Uncharacterized protein</fullName>
    </submittedName>
</protein>
<feature type="transmembrane region" description="Helical" evidence="1">
    <location>
        <begin position="57"/>
        <end position="75"/>
    </location>
</feature>
<keyword evidence="1" id="KW-1133">Transmembrane helix</keyword>
<organism evidence="2 3">
    <name type="scientific">Candidatus Acutalibacter ornithocaccae</name>
    <dbReference type="NCBI Taxonomy" id="2838416"/>
    <lineage>
        <taxon>Bacteria</taxon>
        <taxon>Bacillati</taxon>
        <taxon>Bacillota</taxon>
        <taxon>Clostridia</taxon>
        <taxon>Eubacteriales</taxon>
        <taxon>Acutalibacteraceae</taxon>
        <taxon>Acutalibacter</taxon>
    </lineage>
</organism>
<reference evidence="2" key="1">
    <citation type="journal article" date="2021" name="PeerJ">
        <title>Extensive microbial diversity within the chicken gut microbiome revealed by metagenomics and culture.</title>
        <authorList>
            <person name="Gilroy R."/>
            <person name="Ravi A."/>
            <person name="Getino M."/>
            <person name="Pursley I."/>
            <person name="Horton D.L."/>
            <person name="Alikhan N.F."/>
            <person name="Baker D."/>
            <person name="Gharbi K."/>
            <person name="Hall N."/>
            <person name="Watson M."/>
            <person name="Adriaenssens E.M."/>
            <person name="Foster-Nyarko E."/>
            <person name="Jarju S."/>
            <person name="Secka A."/>
            <person name="Antonio M."/>
            <person name="Oren A."/>
            <person name="Chaudhuri R.R."/>
            <person name="La Ragione R."/>
            <person name="Hildebrand F."/>
            <person name="Pallen M.J."/>
        </authorList>
    </citation>
    <scope>NUCLEOTIDE SEQUENCE</scope>
    <source>
        <strain evidence="2">ChiBcolR8-3208</strain>
    </source>
</reference>
<comment type="caution">
    <text evidence="2">The sequence shown here is derived from an EMBL/GenBank/DDBJ whole genome shotgun (WGS) entry which is preliminary data.</text>
</comment>
<sequence>MFLNLTLAQQMFFFFLALFLIQLVFCILVKLKLMPVLIYLACANLIFPEWVAAHQLLYRAILAGLVLITVFRWVGPKLIEHLEEKRIMQSIVEQSRWAEAMGYRTDQINFEVKDGMPQIKINQQARDE</sequence>
<reference evidence="2" key="2">
    <citation type="submission" date="2021-04" db="EMBL/GenBank/DDBJ databases">
        <authorList>
            <person name="Gilroy R."/>
        </authorList>
    </citation>
    <scope>NUCLEOTIDE SEQUENCE</scope>
    <source>
        <strain evidence="2">ChiBcolR8-3208</strain>
    </source>
</reference>
<accession>A0A9D2LZ55</accession>
<keyword evidence="1" id="KW-0812">Transmembrane</keyword>
<evidence type="ECO:0000256" key="1">
    <source>
        <dbReference type="SAM" id="Phobius"/>
    </source>
</evidence>
<proteinExistence type="predicted"/>